<accession>A0A6M3LL33</accession>
<reference evidence="1" key="1">
    <citation type="submission" date="2020-03" db="EMBL/GenBank/DDBJ databases">
        <title>The deep terrestrial virosphere.</title>
        <authorList>
            <person name="Holmfeldt K."/>
            <person name="Nilsson E."/>
            <person name="Simone D."/>
            <person name="Lopez-Fernandez M."/>
            <person name="Wu X."/>
            <person name="de Brujin I."/>
            <person name="Lundin D."/>
            <person name="Andersson A."/>
            <person name="Bertilsson S."/>
            <person name="Dopson M."/>
        </authorList>
    </citation>
    <scope>NUCLEOTIDE SEQUENCE</scope>
    <source>
        <strain evidence="1">MM415B04162</strain>
    </source>
</reference>
<protein>
    <submittedName>
        <fullName evidence="1">Uncharacterized protein</fullName>
    </submittedName>
</protein>
<organism evidence="1">
    <name type="scientific">viral metagenome</name>
    <dbReference type="NCBI Taxonomy" id="1070528"/>
    <lineage>
        <taxon>unclassified sequences</taxon>
        <taxon>metagenomes</taxon>
        <taxon>organismal metagenomes</taxon>
    </lineage>
</organism>
<gene>
    <name evidence="1" type="ORF">MM415B04162_0002</name>
</gene>
<name>A0A6M3LL33_9ZZZZ</name>
<proteinExistence type="predicted"/>
<evidence type="ECO:0000313" key="1">
    <source>
        <dbReference type="EMBL" id="QJA93648.1"/>
    </source>
</evidence>
<dbReference type="EMBL" id="MT143166">
    <property type="protein sequence ID" value="QJA93648.1"/>
    <property type="molecule type" value="Genomic_DNA"/>
</dbReference>
<dbReference type="AlphaFoldDB" id="A0A6M3LL33"/>
<sequence>MVRQWNDAEQDAFLLEPTESQVEEKLSRRGINQERICRATLEDIGDSVKSWLDHAKELQQKRGGSKPPNWGLGYLGRVLAEKENTNRVTDRQQERVDAKKNKLAEQIAEDKAIQNKIKDDEKEMWKQFNVLPSEHQLSIINSIGVGGKGVKVRVWWARRKEQT</sequence>